<reference evidence="1" key="1">
    <citation type="submission" date="2017-07" db="EMBL/GenBank/DDBJ databases">
        <title>Taro Niue Genome Assembly and Annotation.</title>
        <authorList>
            <person name="Atibalentja N."/>
            <person name="Keating K."/>
            <person name="Fields C.J."/>
        </authorList>
    </citation>
    <scope>NUCLEOTIDE SEQUENCE</scope>
    <source>
        <strain evidence="1">Niue_2</strain>
        <tissue evidence="1">Leaf</tissue>
    </source>
</reference>
<sequence>MAITRAQVEASNLIEAGSFTFLRTSSLISLARLWPGRERRTRVRHVIGLTGLNNEGHHRFDALAVEEEDALQSDQEVLPQVSAEEVVPLIHVSICDRDHVISPDVHATIPQVHDTECNGGDVHGIPHTSGTKNLILPLAEQLCPPGDMLPQKQMALNYNPEIASCSEECTLANED</sequence>
<dbReference type="AlphaFoldDB" id="A0A843WPP1"/>
<dbReference type="Proteomes" id="UP000652761">
    <property type="component" value="Unassembled WGS sequence"/>
</dbReference>
<comment type="caution">
    <text evidence="1">The sequence shown here is derived from an EMBL/GenBank/DDBJ whole genome shotgun (WGS) entry which is preliminary data.</text>
</comment>
<accession>A0A843WPP1</accession>
<protein>
    <submittedName>
        <fullName evidence="1">Uncharacterized protein</fullName>
    </submittedName>
</protein>
<name>A0A843WPP1_COLES</name>
<dbReference type="EMBL" id="NMUH01005688">
    <property type="protein sequence ID" value="MQM13433.1"/>
    <property type="molecule type" value="Genomic_DNA"/>
</dbReference>
<proteinExistence type="predicted"/>
<organism evidence="1 2">
    <name type="scientific">Colocasia esculenta</name>
    <name type="common">Wild taro</name>
    <name type="synonym">Arum esculentum</name>
    <dbReference type="NCBI Taxonomy" id="4460"/>
    <lineage>
        <taxon>Eukaryota</taxon>
        <taxon>Viridiplantae</taxon>
        <taxon>Streptophyta</taxon>
        <taxon>Embryophyta</taxon>
        <taxon>Tracheophyta</taxon>
        <taxon>Spermatophyta</taxon>
        <taxon>Magnoliopsida</taxon>
        <taxon>Liliopsida</taxon>
        <taxon>Araceae</taxon>
        <taxon>Aroideae</taxon>
        <taxon>Colocasieae</taxon>
        <taxon>Colocasia</taxon>
    </lineage>
</organism>
<evidence type="ECO:0000313" key="1">
    <source>
        <dbReference type="EMBL" id="MQM13433.1"/>
    </source>
</evidence>
<evidence type="ECO:0000313" key="2">
    <source>
        <dbReference type="Proteomes" id="UP000652761"/>
    </source>
</evidence>
<gene>
    <name evidence="1" type="ORF">Taro_046358</name>
</gene>
<keyword evidence="2" id="KW-1185">Reference proteome</keyword>